<dbReference type="EMBL" id="CAJJDP010000098">
    <property type="protein sequence ID" value="CAD8191100.1"/>
    <property type="molecule type" value="Genomic_DNA"/>
</dbReference>
<evidence type="ECO:0000313" key="1">
    <source>
        <dbReference type="EMBL" id="CAD8191100.1"/>
    </source>
</evidence>
<keyword evidence="2" id="KW-1185">Reference proteome</keyword>
<dbReference type="OrthoDB" id="3349226at2759"/>
<dbReference type="AlphaFoldDB" id="A0A8S1WQP2"/>
<evidence type="ECO:0008006" key="3">
    <source>
        <dbReference type="Google" id="ProtNLM"/>
    </source>
</evidence>
<gene>
    <name evidence="1" type="ORF">POCTA_138.1.T0990034</name>
</gene>
<dbReference type="InterPro" id="IPR001447">
    <property type="entry name" value="Arylamine_N-AcTrfase"/>
</dbReference>
<dbReference type="PANTHER" id="PTHR11786:SF0">
    <property type="entry name" value="ARYLAMINE N-ACETYLTRANSFERASE 4-RELATED"/>
    <property type="match status" value="1"/>
</dbReference>
<comment type="caution">
    <text evidence="1">The sequence shown here is derived from an EMBL/GenBank/DDBJ whole genome shotgun (WGS) entry which is preliminary data.</text>
</comment>
<dbReference type="GO" id="GO:0016407">
    <property type="term" value="F:acetyltransferase activity"/>
    <property type="evidence" value="ECO:0007669"/>
    <property type="project" value="InterPro"/>
</dbReference>
<dbReference type="PANTHER" id="PTHR11786">
    <property type="entry name" value="N-HYDROXYARYLAMINE O-ACETYLTRANSFERASE"/>
    <property type="match status" value="1"/>
</dbReference>
<organism evidence="1 2">
    <name type="scientific">Paramecium octaurelia</name>
    <dbReference type="NCBI Taxonomy" id="43137"/>
    <lineage>
        <taxon>Eukaryota</taxon>
        <taxon>Sar</taxon>
        <taxon>Alveolata</taxon>
        <taxon>Ciliophora</taxon>
        <taxon>Intramacronucleata</taxon>
        <taxon>Oligohymenophorea</taxon>
        <taxon>Peniculida</taxon>
        <taxon>Parameciidae</taxon>
        <taxon>Paramecium</taxon>
    </lineage>
</organism>
<dbReference type="Proteomes" id="UP000683925">
    <property type="component" value="Unassembled WGS sequence"/>
</dbReference>
<proteinExistence type="predicted"/>
<dbReference type="Pfam" id="PF00797">
    <property type="entry name" value="Acetyltransf_2"/>
    <property type="match status" value="1"/>
</dbReference>
<accession>A0A8S1WQP2</accession>
<name>A0A8S1WQP2_PAROT</name>
<dbReference type="OMA" id="KDYEMAN"/>
<protein>
    <recommendedName>
        <fullName evidence="3">Arylamine N-acetyltransferase</fullName>
    </recommendedName>
</protein>
<sequence>MQQLITKEDIHTYLKAIGLPVDIKLTVSTETLYLLANKQMIYNYYQNVELHLKQMKPISLQFVDLLQRVCVQRKGGLCYEHELLLYYVLKHLGFQVEIIRCQVREMGSPYNPDLSSTHAFLYVSLGDETFLLDPGFGTRSYRFPIKVNFQNLTQTYELFAQEHYRIQENEKHYEFQHHMDGNWVTYYDFDKPLNFCTVEDIHNDYLNLFTSKEFLGIRDSKFVVCRNTEYGRIQYLWFRQEKQFTAFKKHLKFNEVSKIEFKSYDEFKEDVKQEVGFELPDYELLRRIN</sequence>
<evidence type="ECO:0000313" key="2">
    <source>
        <dbReference type="Proteomes" id="UP000683925"/>
    </source>
</evidence>
<reference evidence="1" key="1">
    <citation type="submission" date="2021-01" db="EMBL/GenBank/DDBJ databases">
        <authorList>
            <consortium name="Genoscope - CEA"/>
            <person name="William W."/>
        </authorList>
    </citation>
    <scope>NUCLEOTIDE SEQUENCE</scope>
</reference>